<evidence type="ECO:0000256" key="2">
    <source>
        <dbReference type="ARBA" id="ARBA00004613"/>
    </source>
</evidence>
<feature type="chain" id="PRO_5034146113" evidence="22">
    <location>
        <begin position="25"/>
        <end position="869"/>
    </location>
</feature>
<name>A0A8C6TWP9_9GOBI</name>
<dbReference type="SMART" id="SM00209">
    <property type="entry name" value="TSP1"/>
    <property type="match status" value="3"/>
</dbReference>
<dbReference type="GO" id="GO:0005576">
    <property type="term" value="C:extracellular region"/>
    <property type="evidence" value="ECO:0007669"/>
    <property type="project" value="UniProtKB-SubCell"/>
</dbReference>
<dbReference type="Gene3D" id="2.20.100.10">
    <property type="entry name" value="Thrombospondin type-1 (TSP1) repeat"/>
    <property type="match status" value="3"/>
</dbReference>
<dbReference type="InterPro" id="IPR000884">
    <property type="entry name" value="TSP1_rpt"/>
</dbReference>
<dbReference type="InterPro" id="IPR036055">
    <property type="entry name" value="LDL_receptor-like_sf"/>
</dbReference>
<feature type="domain" description="MACPF" evidence="24">
    <location>
        <begin position="192"/>
        <end position="513"/>
    </location>
</feature>
<evidence type="ECO:0000256" key="6">
    <source>
        <dbReference type="ARBA" id="ARBA00022537"/>
    </source>
</evidence>
<reference evidence="25" key="1">
    <citation type="submission" date="2025-08" db="UniProtKB">
        <authorList>
            <consortium name="Ensembl"/>
        </authorList>
    </citation>
    <scope>IDENTIFICATION</scope>
</reference>
<keyword evidence="8 20" id="KW-0768">Sushi</keyword>
<dbReference type="InterPro" id="IPR048825">
    <property type="entry name" value="C7_KAZAL"/>
</dbReference>
<evidence type="ECO:0000256" key="22">
    <source>
        <dbReference type="SAM" id="SignalP"/>
    </source>
</evidence>
<evidence type="ECO:0000256" key="7">
    <source>
        <dbReference type="ARBA" id="ARBA00022588"/>
    </source>
</evidence>
<dbReference type="PROSITE" id="PS50068">
    <property type="entry name" value="LDLRA_2"/>
    <property type="match status" value="1"/>
</dbReference>
<protein>
    <submittedName>
        <fullName evidence="25">Complement component 7a</fullName>
    </submittedName>
</protein>
<dbReference type="AlphaFoldDB" id="A0A8C6TWP9"/>
<dbReference type="InterPro" id="IPR036383">
    <property type="entry name" value="TSP1_rpt_sf"/>
</dbReference>
<dbReference type="Gene3D" id="3.30.60.30">
    <property type="match status" value="2"/>
</dbReference>
<evidence type="ECO:0000256" key="21">
    <source>
        <dbReference type="SAM" id="MobiDB-lite"/>
    </source>
</evidence>
<dbReference type="InterPro" id="IPR023415">
    <property type="entry name" value="LDLR_class-A_CS"/>
</dbReference>
<evidence type="ECO:0000256" key="8">
    <source>
        <dbReference type="ARBA" id="ARBA00022659"/>
    </source>
</evidence>
<dbReference type="GO" id="GO:0031640">
    <property type="term" value="P:killing of cells of another organism"/>
    <property type="evidence" value="ECO:0007669"/>
    <property type="project" value="UniProtKB-KW"/>
</dbReference>
<evidence type="ECO:0000256" key="20">
    <source>
        <dbReference type="PROSITE-ProRule" id="PRU00302"/>
    </source>
</evidence>
<evidence type="ECO:0000256" key="19">
    <source>
        <dbReference type="PROSITE-ProRule" id="PRU00124"/>
    </source>
</evidence>
<dbReference type="Pfam" id="PF00057">
    <property type="entry name" value="Ldl_recept_a"/>
    <property type="match status" value="1"/>
</dbReference>
<evidence type="ECO:0000256" key="11">
    <source>
        <dbReference type="ARBA" id="ARBA00022852"/>
    </source>
</evidence>
<dbReference type="PRINTS" id="PR01705">
    <property type="entry name" value="TSP1REPEAT"/>
</dbReference>
<dbReference type="InterPro" id="IPR020863">
    <property type="entry name" value="MACPF_CS"/>
</dbReference>
<dbReference type="Ensembl" id="ENSNMLT00000027315.1">
    <property type="protein sequence ID" value="ENSNMLP00000024416.1"/>
    <property type="gene ID" value="ENSNMLG00000015634.1"/>
</dbReference>
<keyword evidence="4" id="KW-0964">Secreted</keyword>
<dbReference type="PROSITE" id="PS50923">
    <property type="entry name" value="SUSHI"/>
    <property type="match status" value="2"/>
</dbReference>
<evidence type="ECO:0000256" key="14">
    <source>
        <dbReference type="ARBA" id="ARBA00023058"/>
    </source>
</evidence>
<dbReference type="SUPFAM" id="SSF57424">
    <property type="entry name" value="LDL receptor-like module"/>
    <property type="match status" value="1"/>
</dbReference>
<keyword evidence="10" id="KW-0677">Repeat</keyword>
<dbReference type="PROSITE" id="PS00279">
    <property type="entry name" value="MACPF_1"/>
    <property type="match status" value="1"/>
</dbReference>
<dbReference type="SUPFAM" id="SSF82895">
    <property type="entry name" value="TSP-1 type 1 repeat"/>
    <property type="match status" value="3"/>
</dbReference>
<feature type="disulfide bond" evidence="20">
    <location>
        <begin position="648"/>
        <end position="675"/>
    </location>
</feature>
<dbReference type="SUPFAM" id="SSF57535">
    <property type="entry name" value="Complement control module/SCR domain"/>
    <property type="match status" value="2"/>
</dbReference>
<evidence type="ECO:0000256" key="17">
    <source>
        <dbReference type="ARBA" id="ARBA00023180"/>
    </source>
</evidence>
<dbReference type="GO" id="GO:0044218">
    <property type="term" value="C:other organism cell membrane"/>
    <property type="evidence" value="ECO:0007669"/>
    <property type="project" value="UniProtKB-KW"/>
</dbReference>
<dbReference type="PANTHER" id="PTHR45742">
    <property type="entry name" value="COMPLEMENT COMPONENT C6"/>
    <property type="match status" value="1"/>
</dbReference>
<keyword evidence="17" id="KW-0325">Glycoprotein</keyword>
<evidence type="ECO:0000259" key="24">
    <source>
        <dbReference type="PROSITE" id="PS51412"/>
    </source>
</evidence>
<dbReference type="CDD" id="cd00033">
    <property type="entry name" value="CCP"/>
    <property type="match status" value="2"/>
</dbReference>
<keyword evidence="11" id="KW-0204">Cytolysis</keyword>
<dbReference type="SMART" id="SM00057">
    <property type="entry name" value="FIMAC"/>
    <property type="match status" value="1"/>
</dbReference>
<keyword evidence="13" id="KW-0180">Complement pathway</keyword>
<reference evidence="25" key="2">
    <citation type="submission" date="2025-09" db="UniProtKB">
        <authorList>
            <consortium name="Ensembl"/>
        </authorList>
    </citation>
    <scope>IDENTIFICATION</scope>
</reference>
<feature type="signal peptide" evidence="22">
    <location>
        <begin position="1"/>
        <end position="24"/>
    </location>
</feature>
<dbReference type="InterPro" id="IPR035976">
    <property type="entry name" value="Sushi/SCR/CCP_sf"/>
</dbReference>
<dbReference type="GO" id="GO:0006958">
    <property type="term" value="P:complement activation, classical pathway"/>
    <property type="evidence" value="ECO:0007669"/>
    <property type="project" value="UniProtKB-KW"/>
</dbReference>
<evidence type="ECO:0000256" key="5">
    <source>
        <dbReference type="ARBA" id="ARBA00022536"/>
    </source>
</evidence>
<comment type="caution">
    <text evidence="20">Lacks conserved residue(s) required for the propagation of feature annotation.</text>
</comment>
<accession>A0A8C6TWP9</accession>
<dbReference type="Gene3D" id="2.10.70.10">
    <property type="entry name" value="Complement Module, domain 1"/>
    <property type="match status" value="2"/>
</dbReference>
<dbReference type="GO" id="GO:0005579">
    <property type="term" value="C:membrane attack complex"/>
    <property type="evidence" value="ECO:0007669"/>
    <property type="project" value="UniProtKB-KW"/>
</dbReference>
<dbReference type="PRINTS" id="PR00764">
    <property type="entry name" value="COMPLEMENTC9"/>
</dbReference>
<evidence type="ECO:0000256" key="12">
    <source>
        <dbReference type="ARBA" id="ARBA00022859"/>
    </source>
</evidence>
<evidence type="ECO:0000256" key="18">
    <source>
        <dbReference type="ARBA" id="ARBA00023298"/>
    </source>
</evidence>
<keyword evidence="7" id="KW-0399">Innate immunity</keyword>
<organism evidence="25 26">
    <name type="scientific">Neogobius melanostomus</name>
    <name type="common">round goby</name>
    <dbReference type="NCBI Taxonomy" id="47308"/>
    <lineage>
        <taxon>Eukaryota</taxon>
        <taxon>Metazoa</taxon>
        <taxon>Chordata</taxon>
        <taxon>Craniata</taxon>
        <taxon>Vertebrata</taxon>
        <taxon>Euteleostomi</taxon>
        <taxon>Actinopterygii</taxon>
        <taxon>Neopterygii</taxon>
        <taxon>Teleostei</taxon>
        <taxon>Neoteleostei</taxon>
        <taxon>Acanthomorphata</taxon>
        <taxon>Gobiaria</taxon>
        <taxon>Gobiiformes</taxon>
        <taxon>Gobioidei</taxon>
        <taxon>Gobiidae</taxon>
        <taxon>Benthophilinae</taxon>
        <taxon>Neogobiini</taxon>
        <taxon>Neogobius</taxon>
    </lineage>
</organism>
<keyword evidence="14" id="KW-0473">Membrane attack complex</keyword>
<keyword evidence="12" id="KW-0391">Immunity</keyword>
<evidence type="ECO:0000259" key="23">
    <source>
        <dbReference type="PROSITE" id="PS50923"/>
    </source>
</evidence>
<sequence>MKGVAEICLTVLPWLLLLCTKGFGQRVDCQWGPYSEWTACHECTLTQTRTRSIAVYSQNGGNPCLGETSETRRCFNIILAMFGLAFRQRCPDLRMHCQWSPFGDWSQCDGCTKTQTRTRSIAVYAQFGGNRCSGERSETRACETTKACPLEHGCGDRFRCRSGMCLPKSLMCNGDQDCEEDNEDERSCERKQHYVCPIQRPPPNIELMGVGVDIATGKSRGLVINTKSFGGQCRKMENNAYRMPQSLLKYNFLVNVQNDLSDEMFESEWNYAKDIVKREKVTGTTTGFRNYDYHETDVQKRNFHLLVLKNDIEIATFQATAPKYIPIAEEFWKALTKLPTVFDYAAYRQLLTRFGTHYMSEGSLGGSLRVIVRLDSAERTHKIIEISQHNECKKTKRYFLFFPITRESCDKDYKDLSRDPEVFHKGTSVGKVTVEGGSDALIAQLQNMAIATQDANWRTYTNWADSVSSFPKVIKPKLRPLWELVKEVHCAGVKRLYLRNAIEKYLSESHPCNCLPCEKNGVAVMENDVCTCIPKPGSEAEDPERLEVDGSWSCWSAWSSCSGGHKTRSRSCNNPTPRNGGQHCIGKPTERGECDSDSLTYLRNFEPECFDFSIPAKLKCGPPPSLINGYVLDPKDTYLVGDRVEYRCIAGFHLSGLNTFECTAAQSWSGSPDVCQLSNCMMPALAAGVLVSPDKSNYDIGDTVTLSCPEGKQLQGEKKAICDPSLNFSPDPTEVTCKQVVTETDRGPDTASAQCQVWEKEARGKCVCKLPNECGSSLELCATHPLIGSSLLTVCKMHAFKCLKKEHAVAENSECAWPARPADSGCTKCHPWETCDDQTSTCRCRATADCPSPGLSVCVRVGRTLLPRP</sequence>
<dbReference type="Proteomes" id="UP000694523">
    <property type="component" value="Unplaced"/>
</dbReference>
<keyword evidence="5" id="KW-0245">EGF-like domain</keyword>
<dbReference type="Pfam" id="PF21330">
    <property type="entry name" value="Kazal_C7"/>
    <property type="match status" value="1"/>
</dbReference>
<evidence type="ECO:0000256" key="1">
    <source>
        <dbReference type="ARBA" id="ARBA00004175"/>
    </source>
</evidence>
<evidence type="ECO:0000256" key="10">
    <source>
        <dbReference type="ARBA" id="ARBA00022737"/>
    </source>
</evidence>
<evidence type="ECO:0000256" key="3">
    <source>
        <dbReference type="ARBA" id="ARBA00009214"/>
    </source>
</evidence>
<dbReference type="SMART" id="SM00457">
    <property type="entry name" value="MACPF"/>
    <property type="match status" value="1"/>
</dbReference>
<dbReference type="Pfam" id="PF00084">
    <property type="entry name" value="Sushi"/>
    <property type="match status" value="2"/>
</dbReference>
<dbReference type="InterPro" id="IPR020864">
    <property type="entry name" value="MACPF"/>
</dbReference>
<dbReference type="InterPro" id="IPR001862">
    <property type="entry name" value="MAC_perforin"/>
</dbReference>
<dbReference type="Pfam" id="PF01823">
    <property type="entry name" value="MACPF"/>
    <property type="match status" value="1"/>
</dbReference>
<comment type="subcellular location">
    <subcellularLocation>
        <location evidence="2">Secreted</location>
    </subcellularLocation>
    <subcellularLocation>
        <location evidence="1">Target cell membrane</location>
    </subcellularLocation>
</comment>
<evidence type="ECO:0000313" key="25">
    <source>
        <dbReference type="Ensembl" id="ENSNMLP00000024416.1"/>
    </source>
</evidence>
<feature type="domain" description="Sushi" evidence="23">
    <location>
        <begin position="618"/>
        <end position="677"/>
    </location>
</feature>
<dbReference type="PROSITE" id="PS51412">
    <property type="entry name" value="MACPF_2"/>
    <property type="match status" value="1"/>
</dbReference>
<dbReference type="Pfam" id="PF00090">
    <property type="entry name" value="TSP_1"/>
    <property type="match status" value="3"/>
</dbReference>
<keyword evidence="9 22" id="KW-0732">Signal</keyword>
<proteinExistence type="inferred from homology"/>
<feature type="region of interest" description="Disordered" evidence="21">
    <location>
        <begin position="561"/>
        <end position="583"/>
    </location>
</feature>
<keyword evidence="6" id="KW-1052">Target cell membrane</keyword>
<feature type="domain" description="Sushi" evidence="23">
    <location>
        <begin position="678"/>
        <end position="739"/>
    </location>
</feature>
<evidence type="ECO:0000313" key="26">
    <source>
        <dbReference type="Proteomes" id="UP000694523"/>
    </source>
</evidence>
<evidence type="ECO:0000256" key="16">
    <source>
        <dbReference type="ARBA" id="ARBA00023157"/>
    </source>
</evidence>
<evidence type="ECO:0000256" key="13">
    <source>
        <dbReference type="ARBA" id="ARBA00022875"/>
    </source>
</evidence>
<comment type="similarity">
    <text evidence="3">Belongs to the complement C6/C7/C8/C9 family.</text>
</comment>
<dbReference type="InterPro" id="IPR002172">
    <property type="entry name" value="LDrepeatLR_classA_rpt"/>
</dbReference>
<dbReference type="SMART" id="SM00192">
    <property type="entry name" value="LDLa"/>
    <property type="match status" value="1"/>
</dbReference>
<dbReference type="CDD" id="cd00112">
    <property type="entry name" value="LDLa"/>
    <property type="match status" value="1"/>
</dbReference>
<dbReference type="GO" id="GO:0045087">
    <property type="term" value="P:innate immune response"/>
    <property type="evidence" value="ECO:0007669"/>
    <property type="project" value="UniProtKB-KW"/>
</dbReference>
<keyword evidence="16 20" id="KW-1015">Disulfide bond</keyword>
<evidence type="ECO:0000256" key="4">
    <source>
        <dbReference type="ARBA" id="ARBA00022525"/>
    </source>
</evidence>
<keyword evidence="15" id="KW-0472">Membrane</keyword>
<dbReference type="PANTHER" id="PTHR45742:SF2">
    <property type="entry name" value="COMPLEMENT COMPONENT C7"/>
    <property type="match status" value="1"/>
</dbReference>
<dbReference type="PROSITE" id="PS50092">
    <property type="entry name" value="TSP1"/>
    <property type="match status" value="3"/>
</dbReference>
<dbReference type="InterPro" id="IPR003884">
    <property type="entry name" value="FacI_MAC"/>
</dbReference>
<dbReference type="FunFam" id="2.20.100.10:FF:000001">
    <property type="entry name" value="semaphorin-5A isoform X1"/>
    <property type="match status" value="1"/>
</dbReference>
<dbReference type="SMART" id="SM00032">
    <property type="entry name" value="CCP"/>
    <property type="match status" value="2"/>
</dbReference>
<keyword evidence="18" id="KW-1053">Target membrane</keyword>
<dbReference type="Gene3D" id="4.10.400.10">
    <property type="entry name" value="Low-density Lipoprotein Receptor"/>
    <property type="match status" value="1"/>
</dbReference>
<keyword evidence="26" id="KW-1185">Reference proteome</keyword>
<feature type="disulfide bond" evidence="19">
    <location>
        <begin position="160"/>
        <end position="178"/>
    </location>
</feature>
<dbReference type="PROSITE" id="PS01209">
    <property type="entry name" value="LDLRA_1"/>
    <property type="match status" value="1"/>
</dbReference>
<evidence type="ECO:0000256" key="9">
    <source>
        <dbReference type="ARBA" id="ARBA00022729"/>
    </source>
</evidence>
<dbReference type="InterPro" id="IPR000436">
    <property type="entry name" value="Sushi_SCR_CCP_dom"/>
</dbReference>
<evidence type="ECO:0000256" key="15">
    <source>
        <dbReference type="ARBA" id="ARBA00023136"/>
    </source>
</evidence>
<feature type="compositionally biased region" description="Polar residues" evidence="21">
    <location>
        <begin position="570"/>
        <end position="579"/>
    </location>
</feature>